<feature type="compositionally biased region" description="Pro residues" evidence="1">
    <location>
        <begin position="85"/>
        <end position="96"/>
    </location>
</feature>
<reference evidence="2" key="1">
    <citation type="submission" date="2020-07" db="EMBL/GenBank/DDBJ databases">
        <title>Ethylene signaling mediates host invasion by parasitic plants.</title>
        <authorList>
            <person name="Yoshida S."/>
        </authorList>
    </citation>
    <scope>NUCLEOTIDE SEQUENCE</scope>
    <source>
        <strain evidence="2">Okayama</strain>
    </source>
</reference>
<evidence type="ECO:0000256" key="1">
    <source>
        <dbReference type="SAM" id="MobiDB-lite"/>
    </source>
</evidence>
<evidence type="ECO:0000313" key="3">
    <source>
        <dbReference type="Proteomes" id="UP000653305"/>
    </source>
</evidence>
<dbReference type="AlphaFoldDB" id="A0A830BAT5"/>
<gene>
    <name evidence="2" type="ORF">PHJA_000333700</name>
</gene>
<evidence type="ECO:0000313" key="2">
    <source>
        <dbReference type="EMBL" id="GFP81904.1"/>
    </source>
</evidence>
<feature type="non-terminal residue" evidence="2">
    <location>
        <position position="1"/>
    </location>
</feature>
<protein>
    <submittedName>
        <fullName evidence="2">Dof zinc finger protein dof3.1</fullName>
    </submittedName>
</protein>
<accession>A0A830BAT5</accession>
<keyword evidence="3" id="KW-1185">Reference proteome</keyword>
<feature type="region of interest" description="Disordered" evidence="1">
    <location>
        <begin position="60"/>
        <end position="116"/>
    </location>
</feature>
<sequence length="116" mass="12621">CKTHHYIHRSTHKYNIHNSRYSTQSKNTSSALAVIQRTPSSVITTTTISLSPAIFARAAKVTGPKGARSETSPLAADQGRMPSVAPLPPPPPPSAPPRHRRHPITRQTTAKAMKVR</sequence>
<dbReference type="Proteomes" id="UP000653305">
    <property type="component" value="Unassembled WGS sequence"/>
</dbReference>
<organism evidence="2 3">
    <name type="scientific">Phtheirospermum japonicum</name>
    <dbReference type="NCBI Taxonomy" id="374723"/>
    <lineage>
        <taxon>Eukaryota</taxon>
        <taxon>Viridiplantae</taxon>
        <taxon>Streptophyta</taxon>
        <taxon>Embryophyta</taxon>
        <taxon>Tracheophyta</taxon>
        <taxon>Spermatophyta</taxon>
        <taxon>Magnoliopsida</taxon>
        <taxon>eudicotyledons</taxon>
        <taxon>Gunneridae</taxon>
        <taxon>Pentapetalae</taxon>
        <taxon>asterids</taxon>
        <taxon>lamiids</taxon>
        <taxon>Lamiales</taxon>
        <taxon>Orobanchaceae</taxon>
        <taxon>Orobanchaceae incertae sedis</taxon>
        <taxon>Phtheirospermum</taxon>
    </lineage>
</organism>
<comment type="caution">
    <text evidence="2">The sequence shown here is derived from an EMBL/GenBank/DDBJ whole genome shotgun (WGS) entry which is preliminary data.</text>
</comment>
<proteinExistence type="predicted"/>
<dbReference type="EMBL" id="BMAC01000036">
    <property type="protein sequence ID" value="GFP81904.1"/>
    <property type="molecule type" value="Genomic_DNA"/>
</dbReference>
<name>A0A830BAT5_9LAMI</name>